<evidence type="ECO:0000256" key="3">
    <source>
        <dbReference type="ARBA" id="ARBA00012452"/>
    </source>
</evidence>
<dbReference type="Pfam" id="PF02798">
    <property type="entry name" value="GST_N"/>
    <property type="match status" value="2"/>
</dbReference>
<dbReference type="EC" id="2.5.1.18" evidence="3"/>
<dbReference type="AlphaFoldDB" id="A0A9D4HLC6"/>
<dbReference type="PANTHER" id="PTHR11571:SF141">
    <property type="entry name" value="GLUTATHIONE S-TRANSFERASE"/>
    <property type="match status" value="1"/>
</dbReference>
<keyword evidence="4" id="KW-0808">Transferase</keyword>
<feature type="domain" description="GST C-terminal" evidence="7">
    <location>
        <begin position="423"/>
        <end position="542"/>
    </location>
</feature>
<evidence type="ECO:0000259" key="7">
    <source>
        <dbReference type="PROSITE" id="PS50405"/>
    </source>
</evidence>
<dbReference type="SFLD" id="SFLDG00363">
    <property type="entry name" value="AMPS_(cytGST):_Alpha-__Mu-__Pi"/>
    <property type="match status" value="2"/>
</dbReference>
<feature type="domain" description="GST C-terminal" evidence="7">
    <location>
        <begin position="146"/>
        <end position="266"/>
    </location>
</feature>
<feature type="domain" description="GST N-terminal" evidence="6">
    <location>
        <begin position="66"/>
        <end position="143"/>
    </location>
</feature>
<dbReference type="InterPro" id="IPR040079">
    <property type="entry name" value="Glutathione_S-Trfase"/>
</dbReference>
<feature type="domain" description="GST N-terminal" evidence="6">
    <location>
        <begin position="343"/>
        <end position="420"/>
    </location>
</feature>
<reference evidence="8" key="2">
    <citation type="submission" date="2020-11" db="EMBL/GenBank/DDBJ databases">
        <authorList>
            <person name="McCartney M.A."/>
            <person name="Auch B."/>
            <person name="Kono T."/>
            <person name="Mallez S."/>
            <person name="Becker A."/>
            <person name="Gohl D.M."/>
            <person name="Silverstein K.A.T."/>
            <person name="Koren S."/>
            <person name="Bechman K.B."/>
            <person name="Herman A."/>
            <person name="Abrahante J.E."/>
            <person name="Garbe J."/>
        </authorList>
    </citation>
    <scope>NUCLEOTIDE SEQUENCE</scope>
    <source>
        <strain evidence="8">Duluth1</strain>
        <tissue evidence="8">Whole animal</tissue>
    </source>
</reference>
<keyword evidence="9" id="KW-1185">Reference proteome</keyword>
<dbReference type="EMBL" id="JAIWYP010000012">
    <property type="protein sequence ID" value="KAH3723699.1"/>
    <property type="molecule type" value="Genomic_DNA"/>
</dbReference>
<dbReference type="Proteomes" id="UP000828390">
    <property type="component" value="Unassembled WGS sequence"/>
</dbReference>
<dbReference type="PRINTS" id="PR01268">
    <property type="entry name" value="GSTRNSFRASEP"/>
</dbReference>
<dbReference type="PROSITE" id="PS50405">
    <property type="entry name" value="GST_CTER"/>
    <property type="match status" value="2"/>
</dbReference>
<organism evidence="8 9">
    <name type="scientific">Dreissena polymorpha</name>
    <name type="common">Zebra mussel</name>
    <name type="synonym">Mytilus polymorpha</name>
    <dbReference type="NCBI Taxonomy" id="45954"/>
    <lineage>
        <taxon>Eukaryota</taxon>
        <taxon>Metazoa</taxon>
        <taxon>Spiralia</taxon>
        <taxon>Lophotrochozoa</taxon>
        <taxon>Mollusca</taxon>
        <taxon>Bivalvia</taxon>
        <taxon>Autobranchia</taxon>
        <taxon>Heteroconchia</taxon>
        <taxon>Euheterodonta</taxon>
        <taxon>Imparidentia</taxon>
        <taxon>Neoheterodontei</taxon>
        <taxon>Myida</taxon>
        <taxon>Dreissenoidea</taxon>
        <taxon>Dreissenidae</taxon>
        <taxon>Dreissena</taxon>
    </lineage>
</organism>
<evidence type="ECO:0000256" key="5">
    <source>
        <dbReference type="ARBA" id="ARBA00032759"/>
    </source>
</evidence>
<sequence length="542" mass="61362">MVLFSKSSGTVWSFSSLCKFVRRLAIWVRAAETSRLPFCLPLCTSLSVIETLSRTLSAKSQDYTTMAVQLYYFPIRGRGQAIRYICLDNDIELENVNIGAEWATKYKPLMPFGQVPVIEDGGVKVAQSCAILRYLGKKAGLKEPSDPLVAARVDMINDQGEDIRGAYVRMIYGNYETGKDDLIKDAKAKTQFIETLMSGWGSDFITDTISFADYNLFDLLDILCVLSPGFLDEFPTLQAYFDRIAARPNIKKHLSDHTHIANDKPVEITMLLEFETRNPQRSFDPNISESVTTCALKCDSILFIMSLPDELGLRWNRILKAFANSLDPDETPQNVASHQDPNLTVQLFYFSSRGRAQAIRYLCLDNGIDYEEVDVDQEWTTKYKPMMPFGQVPVIEDGGVKVAQSCAILRYLAKKAGLNVHENLVVAARTDMINDQVEDIRGAYIRMIYEHEGSEKDFLKTAKVKVEYIETLMSNWGSDYILDKISYADYNLFDMLDVLSLMSPGFWDDFPTLKAFHDRIAARPALKAYRDTDAFKLLPQNG</sequence>
<dbReference type="InterPro" id="IPR004045">
    <property type="entry name" value="Glutathione_S-Trfase_N"/>
</dbReference>
<dbReference type="SUPFAM" id="SSF47616">
    <property type="entry name" value="GST C-terminal domain-like"/>
    <property type="match status" value="2"/>
</dbReference>
<accession>A0A9D4HLC6</accession>
<reference evidence="8" key="1">
    <citation type="journal article" date="2019" name="bioRxiv">
        <title>The Genome of the Zebra Mussel, Dreissena polymorpha: A Resource for Invasive Species Research.</title>
        <authorList>
            <person name="McCartney M.A."/>
            <person name="Auch B."/>
            <person name="Kono T."/>
            <person name="Mallez S."/>
            <person name="Zhang Y."/>
            <person name="Obille A."/>
            <person name="Becker A."/>
            <person name="Abrahante J.E."/>
            <person name="Garbe J."/>
            <person name="Badalamenti J.P."/>
            <person name="Herman A."/>
            <person name="Mangelson H."/>
            <person name="Liachko I."/>
            <person name="Sullivan S."/>
            <person name="Sone E.D."/>
            <person name="Koren S."/>
            <person name="Silverstein K.A.T."/>
            <person name="Beckman K.B."/>
            <person name="Gohl D.M."/>
        </authorList>
    </citation>
    <scope>NUCLEOTIDE SEQUENCE</scope>
    <source>
        <strain evidence="8">Duluth1</strain>
        <tissue evidence="8">Whole animal</tissue>
    </source>
</reference>
<dbReference type="InterPro" id="IPR004046">
    <property type="entry name" value="GST_C"/>
</dbReference>
<comment type="subunit">
    <text evidence="2">Homodimer.</text>
</comment>
<evidence type="ECO:0000313" key="8">
    <source>
        <dbReference type="EMBL" id="KAH3723699.1"/>
    </source>
</evidence>
<gene>
    <name evidence="8" type="ORF">DPMN_049493</name>
</gene>
<dbReference type="Pfam" id="PF14497">
    <property type="entry name" value="GST_C_3"/>
    <property type="match status" value="2"/>
</dbReference>
<protein>
    <recommendedName>
        <fullName evidence="3">glutathione transferase</fullName>
        <ecNumber evidence="3">2.5.1.18</ecNumber>
    </recommendedName>
    <alternativeName>
        <fullName evidence="5">GST class-pi</fullName>
    </alternativeName>
</protein>
<dbReference type="FunFam" id="1.20.1050.10:FF:000020">
    <property type="entry name" value="Glutathione S-transferase P 1"/>
    <property type="match status" value="2"/>
</dbReference>
<dbReference type="InterPro" id="IPR003082">
    <property type="entry name" value="GST_pi"/>
</dbReference>
<evidence type="ECO:0000256" key="4">
    <source>
        <dbReference type="ARBA" id="ARBA00022679"/>
    </source>
</evidence>
<evidence type="ECO:0000256" key="2">
    <source>
        <dbReference type="ARBA" id="ARBA00011738"/>
    </source>
</evidence>
<dbReference type="PROSITE" id="PS50404">
    <property type="entry name" value="GST_NTER"/>
    <property type="match status" value="2"/>
</dbReference>
<dbReference type="SFLD" id="SFLDS00019">
    <property type="entry name" value="Glutathione_Transferase_(cytos"/>
    <property type="match status" value="2"/>
</dbReference>
<dbReference type="SUPFAM" id="SSF52833">
    <property type="entry name" value="Thioredoxin-like"/>
    <property type="match status" value="2"/>
</dbReference>
<evidence type="ECO:0000256" key="1">
    <source>
        <dbReference type="ARBA" id="ARBA00007297"/>
    </source>
</evidence>
<dbReference type="GO" id="GO:0006749">
    <property type="term" value="P:glutathione metabolic process"/>
    <property type="evidence" value="ECO:0007669"/>
    <property type="project" value="TreeGrafter"/>
</dbReference>
<dbReference type="CDD" id="cd03039">
    <property type="entry name" value="GST_N_Sigma_like"/>
    <property type="match status" value="2"/>
</dbReference>
<dbReference type="InterPro" id="IPR010987">
    <property type="entry name" value="Glutathione-S-Trfase_C-like"/>
</dbReference>
<dbReference type="PANTHER" id="PTHR11571">
    <property type="entry name" value="GLUTATHIONE S-TRANSFERASE"/>
    <property type="match status" value="1"/>
</dbReference>
<dbReference type="Gene3D" id="3.40.30.10">
    <property type="entry name" value="Glutaredoxin"/>
    <property type="match status" value="1"/>
</dbReference>
<comment type="similarity">
    <text evidence="1">Belongs to the GST superfamily. Pi family.</text>
</comment>
<dbReference type="InterPro" id="IPR036282">
    <property type="entry name" value="Glutathione-S-Trfase_C_sf"/>
</dbReference>
<dbReference type="InterPro" id="IPR050213">
    <property type="entry name" value="GST_superfamily"/>
</dbReference>
<dbReference type="GO" id="GO:0004364">
    <property type="term" value="F:glutathione transferase activity"/>
    <property type="evidence" value="ECO:0007669"/>
    <property type="project" value="UniProtKB-EC"/>
</dbReference>
<evidence type="ECO:0000313" key="9">
    <source>
        <dbReference type="Proteomes" id="UP000828390"/>
    </source>
</evidence>
<evidence type="ECO:0000259" key="6">
    <source>
        <dbReference type="PROSITE" id="PS50404"/>
    </source>
</evidence>
<proteinExistence type="inferred from homology"/>
<name>A0A9D4HLC6_DREPO</name>
<dbReference type="GO" id="GO:0005829">
    <property type="term" value="C:cytosol"/>
    <property type="evidence" value="ECO:0007669"/>
    <property type="project" value="TreeGrafter"/>
</dbReference>
<dbReference type="Gene3D" id="1.20.1050.10">
    <property type="match status" value="1"/>
</dbReference>
<comment type="caution">
    <text evidence="8">The sequence shown here is derived from an EMBL/GenBank/DDBJ whole genome shotgun (WGS) entry which is preliminary data.</text>
</comment>
<dbReference type="SFLD" id="SFLDG01205">
    <property type="entry name" value="AMPS.1"/>
    <property type="match status" value="2"/>
</dbReference>
<dbReference type="Gene3D" id="1.20.1050.130">
    <property type="match status" value="1"/>
</dbReference>
<dbReference type="InterPro" id="IPR036249">
    <property type="entry name" value="Thioredoxin-like_sf"/>
</dbReference>